<protein>
    <submittedName>
        <fullName evidence="1">Uncharacterized protein</fullName>
    </submittedName>
</protein>
<dbReference type="Proteomes" id="UP000827092">
    <property type="component" value="Unassembled WGS sequence"/>
</dbReference>
<proteinExistence type="predicted"/>
<organism evidence="1 2">
    <name type="scientific">Oedothorax gibbosus</name>
    <dbReference type="NCBI Taxonomy" id="931172"/>
    <lineage>
        <taxon>Eukaryota</taxon>
        <taxon>Metazoa</taxon>
        <taxon>Ecdysozoa</taxon>
        <taxon>Arthropoda</taxon>
        <taxon>Chelicerata</taxon>
        <taxon>Arachnida</taxon>
        <taxon>Araneae</taxon>
        <taxon>Araneomorphae</taxon>
        <taxon>Entelegynae</taxon>
        <taxon>Araneoidea</taxon>
        <taxon>Linyphiidae</taxon>
        <taxon>Erigoninae</taxon>
        <taxon>Oedothorax</taxon>
    </lineage>
</organism>
<reference evidence="1 2" key="1">
    <citation type="journal article" date="2022" name="Nat. Ecol. Evol.">
        <title>A masculinizing supergene underlies an exaggerated male reproductive morph in a spider.</title>
        <authorList>
            <person name="Hendrickx F."/>
            <person name="De Corte Z."/>
            <person name="Sonet G."/>
            <person name="Van Belleghem S.M."/>
            <person name="Kostlbacher S."/>
            <person name="Vangestel C."/>
        </authorList>
    </citation>
    <scope>NUCLEOTIDE SEQUENCE [LARGE SCALE GENOMIC DNA]</scope>
    <source>
        <strain evidence="1">W744_W776</strain>
    </source>
</reference>
<dbReference type="EMBL" id="JAFNEN010000103">
    <property type="protein sequence ID" value="KAG8194384.1"/>
    <property type="molecule type" value="Genomic_DNA"/>
</dbReference>
<name>A0AAV6VCJ4_9ARAC</name>
<comment type="caution">
    <text evidence="1">The sequence shown here is derived from an EMBL/GenBank/DDBJ whole genome shotgun (WGS) entry which is preliminary data.</text>
</comment>
<dbReference type="AlphaFoldDB" id="A0AAV6VCJ4"/>
<sequence>MTVSLTKKGIESLLGAEEATDSKGNRFCFETSTLEDFVKLGRGWSGRHSVASLYARLRPPSPRRNGHFSSSWRTKLGRIDGPWQCARQAGCE</sequence>
<evidence type="ECO:0000313" key="1">
    <source>
        <dbReference type="EMBL" id="KAG8194384.1"/>
    </source>
</evidence>
<evidence type="ECO:0000313" key="2">
    <source>
        <dbReference type="Proteomes" id="UP000827092"/>
    </source>
</evidence>
<keyword evidence="2" id="KW-1185">Reference proteome</keyword>
<accession>A0AAV6VCJ4</accession>
<gene>
    <name evidence="1" type="ORF">JTE90_010998</name>
</gene>